<evidence type="ECO:0000313" key="1">
    <source>
        <dbReference type="EMBL" id="MBB6669569.1"/>
    </source>
</evidence>
<dbReference type="Pfam" id="PF08713">
    <property type="entry name" value="DNA_alkylation"/>
    <property type="match status" value="1"/>
</dbReference>
<dbReference type="Proteomes" id="UP000547209">
    <property type="component" value="Unassembled WGS sequence"/>
</dbReference>
<dbReference type="EMBL" id="JACJVP010000002">
    <property type="protein sequence ID" value="MBB6669569.1"/>
    <property type="molecule type" value="Genomic_DNA"/>
</dbReference>
<dbReference type="PANTHER" id="PTHR34070:SF1">
    <property type="entry name" value="DNA ALKYLATION REPAIR PROTEIN"/>
    <property type="match status" value="1"/>
</dbReference>
<dbReference type="InterPro" id="IPR014825">
    <property type="entry name" value="DNA_alkylation"/>
</dbReference>
<organism evidence="1 2">
    <name type="scientific">Cohnella nanjingensis</name>
    <dbReference type="NCBI Taxonomy" id="1387779"/>
    <lineage>
        <taxon>Bacteria</taxon>
        <taxon>Bacillati</taxon>
        <taxon>Bacillota</taxon>
        <taxon>Bacilli</taxon>
        <taxon>Bacillales</taxon>
        <taxon>Paenibacillaceae</taxon>
        <taxon>Cohnella</taxon>
    </lineage>
</organism>
<dbReference type="SUPFAM" id="SSF48371">
    <property type="entry name" value="ARM repeat"/>
    <property type="match status" value="1"/>
</dbReference>
<gene>
    <name evidence="1" type="ORF">H7C19_02600</name>
</gene>
<comment type="caution">
    <text evidence="1">The sequence shown here is derived from an EMBL/GenBank/DDBJ whole genome shotgun (WGS) entry which is preliminary data.</text>
</comment>
<evidence type="ECO:0000313" key="2">
    <source>
        <dbReference type="Proteomes" id="UP000547209"/>
    </source>
</evidence>
<reference evidence="1 2" key="1">
    <citation type="submission" date="2020-08" db="EMBL/GenBank/DDBJ databases">
        <title>Cohnella phylogeny.</title>
        <authorList>
            <person name="Dunlap C."/>
        </authorList>
    </citation>
    <scope>NUCLEOTIDE SEQUENCE [LARGE SCALE GENOMIC DNA]</scope>
    <source>
        <strain evidence="1 2">DSM 28246</strain>
    </source>
</reference>
<protein>
    <submittedName>
        <fullName evidence="1">DNA alkylation repair protein</fullName>
    </submittedName>
</protein>
<proteinExistence type="predicted"/>
<keyword evidence="2" id="KW-1185">Reference proteome</keyword>
<dbReference type="Gene3D" id="1.20.1660.10">
    <property type="entry name" value="Hypothetical protein (EF3068)"/>
    <property type="match status" value="1"/>
</dbReference>
<dbReference type="InterPro" id="IPR016024">
    <property type="entry name" value="ARM-type_fold"/>
</dbReference>
<dbReference type="PANTHER" id="PTHR34070">
    <property type="entry name" value="ARMADILLO-TYPE FOLD"/>
    <property type="match status" value="1"/>
</dbReference>
<accession>A0A7X0RL70</accession>
<dbReference type="Gene3D" id="1.25.40.290">
    <property type="entry name" value="ARM repeat domains"/>
    <property type="match status" value="1"/>
</dbReference>
<name>A0A7X0RL70_9BACL</name>
<dbReference type="CDD" id="cd07064">
    <property type="entry name" value="AlkD_like_1"/>
    <property type="match status" value="1"/>
</dbReference>
<dbReference type="AlphaFoldDB" id="A0A7X0RL70"/>
<sequence>MNKPIDPEAYAADLASLLRAHAHPAEAVRMAAYMKNRYPFFGIKSPAREALTRQFAAERGIPEGDALERVVLALWAQPERELQNVAMSLLEKRVKRADRGQADLLERLIADKSWWDTVDMLAGKLAGTLFAKYPDLIPAYPDRWILSDNLWLRRSALLFQLSYRERTDTERLFRYIRLCAGEADFFIRKAIGWALRQYARTDADAVRAFVRDTPLSPLSVREALKRIGSD</sequence>